<evidence type="ECO:0000259" key="6">
    <source>
        <dbReference type="Pfam" id="PF00849"/>
    </source>
</evidence>
<accession>A0ABU0VVM1</accession>
<dbReference type="CDD" id="cd00165">
    <property type="entry name" value="S4"/>
    <property type="match status" value="1"/>
</dbReference>
<dbReference type="NCBIfam" id="TIGR00005">
    <property type="entry name" value="rluA_subfam"/>
    <property type="match status" value="1"/>
</dbReference>
<dbReference type="Proteomes" id="UP001239680">
    <property type="component" value="Unassembled WGS sequence"/>
</dbReference>
<comment type="caution">
    <text evidence="7">The sequence shown here is derived from an EMBL/GenBank/DDBJ whole genome shotgun (WGS) entry which is preliminary data.</text>
</comment>
<dbReference type="SUPFAM" id="SSF55174">
    <property type="entry name" value="Alpha-L RNA-binding motif"/>
    <property type="match status" value="1"/>
</dbReference>
<dbReference type="PROSITE" id="PS50889">
    <property type="entry name" value="S4"/>
    <property type="match status" value="1"/>
</dbReference>
<dbReference type="CDD" id="cd02869">
    <property type="entry name" value="PseudoU_synth_RluA_like"/>
    <property type="match status" value="1"/>
</dbReference>
<comment type="catalytic activity">
    <reaction evidence="5">
        <text>a uridine in RNA = a pseudouridine in RNA</text>
        <dbReference type="Rhea" id="RHEA:48348"/>
        <dbReference type="Rhea" id="RHEA-COMP:12068"/>
        <dbReference type="Rhea" id="RHEA-COMP:12069"/>
        <dbReference type="ChEBI" id="CHEBI:65314"/>
        <dbReference type="ChEBI" id="CHEBI:65315"/>
    </reaction>
</comment>
<keyword evidence="4" id="KW-0694">RNA-binding</keyword>
<dbReference type="Pfam" id="PF00849">
    <property type="entry name" value="PseudoU_synth_2"/>
    <property type="match status" value="1"/>
</dbReference>
<dbReference type="Gene3D" id="3.10.290.10">
    <property type="entry name" value="RNA-binding S4 domain"/>
    <property type="match status" value="1"/>
</dbReference>
<dbReference type="EMBL" id="JAVDBT010000004">
    <property type="protein sequence ID" value="MDQ2065801.1"/>
    <property type="molecule type" value="Genomic_DNA"/>
</dbReference>
<dbReference type="RefSeq" id="WP_306679491.1">
    <property type="nucleotide sequence ID" value="NZ_JAVDBT010000004.1"/>
</dbReference>
<sequence length="360" mass="38454">MQEPFLDGDEGEESLAGAEVLRVTYEGEAVERLDKALAASVPEEASLSRSRLMRMIGDGAVRRGGVALTNPKEKVQPGEVFEIEIVASVTADLLAEDIPLEVIYEDAELIVVNKPAGMVVHPAPGSPRGTLANALMHHCGDSLSGIGGERRPGIVHRIDKDTTGLLVAAKTDRAHQGLAAQFAAHTVTRRYIALVNGVPEGADPRLRGHRGVSFEPGGVIRIATGLARHKTDRQRQAVVWDGEGRPAVTRTRVIETFAEQAALVECWLETGRTHQIRVHMTYVGHGLLGDQTYGGKRKISEKALGEGAVAGNAFPRQALHAATLGFEHPVTGERMEFAADLPADLAALLEALRQGASGSH</sequence>
<dbReference type="EC" id="5.4.99.-" evidence="5"/>
<dbReference type="PANTHER" id="PTHR21600">
    <property type="entry name" value="MITOCHONDRIAL RNA PSEUDOURIDINE SYNTHASE"/>
    <property type="match status" value="1"/>
</dbReference>
<organism evidence="7 8">
    <name type="scientific">Pseudogemmobacter lacusdianii</name>
    <dbReference type="NCBI Taxonomy" id="3069608"/>
    <lineage>
        <taxon>Bacteria</taxon>
        <taxon>Pseudomonadati</taxon>
        <taxon>Pseudomonadota</taxon>
        <taxon>Alphaproteobacteria</taxon>
        <taxon>Rhodobacterales</taxon>
        <taxon>Paracoccaceae</taxon>
        <taxon>Pseudogemmobacter</taxon>
    </lineage>
</organism>
<evidence type="ECO:0000256" key="4">
    <source>
        <dbReference type="PROSITE-ProRule" id="PRU00182"/>
    </source>
</evidence>
<comment type="similarity">
    <text evidence="1 5">Belongs to the pseudouridine synthase RluA family.</text>
</comment>
<dbReference type="Gene3D" id="3.30.2350.10">
    <property type="entry name" value="Pseudouridine synthase"/>
    <property type="match status" value="1"/>
</dbReference>
<dbReference type="InterPro" id="IPR036986">
    <property type="entry name" value="S4_RNA-bd_sf"/>
</dbReference>
<evidence type="ECO:0000313" key="7">
    <source>
        <dbReference type="EMBL" id="MDQ2065801.1"/>
    </source>
</evidence>
<evidence type="ECO:0000256" key="3">
    <source>
        <dbReference type="ARBA" id="ARBA00036882"/>
    </source>
</evidence>
<dbReference type="PROSITE" id="PS01129">
    <property type="entry name" value="PSI_RLU"/>
    <property type="match status" value="1"/>
</dbReference>
<name>A0ABU0VVM1_9RHOB</name>
<reference evidence="7 8" key="1">
    <citation type="submission" date="2023-08" db="EMBL/GenBank/DDBJ databases">
        <title>Characterization of two Paracoccaceae strains isolated from Phycosphere and proposal of Xinfangfangia lacusdiani sp. nov.</title>
        <authorList>
            <person name="Deng Y."/>
            <person name="Zhang Y.Q."/>
        </authorList>
    </citation>
    <scope>NUCLEOTIDE SEQUENCE [LARGE SCALE GENOMIC DNA]</scope>
    <source>
        <strain evidence="7 8">CPCC 101601</strain>
    </source>
</reference>
<dbReference type="InterPro" id="IPR050188">
    <property type="entry name" value="RluA_PseudoU_synthase"/>
</dbReference>
<dbReference type="SUPFAM" id="SSF55120">
    <property type="entry name" value="Pseudouridine synthase"/>
    <property type="match status" value="1"/>
</dbReference>
<comment type="function">
    <text evidence="5">Responsible for synthesis of pseudouridine from uracil.</text>
</comment>
<keyword evidence="8" id="KW-1185">Reference proteome</keyword>
<evidence type="ECO:0000256" key="2">
    <source>
        <dbReference type="ARBA" id="ARBA00023235"/>
    </source>
</evidence>
<evidence type="ECO:0000256" key="5">
    <source>
        <dbReference type="RuleBase" id="RU362028"/>
    </source>
</evidence>
<dbReference type="InterPro" id="IPR006224">
    <property type="entry name" value="PsdUridine_synth_RluA-like_CS"/>
</dbReference>
<comment type="catalytic activity">
    <reaction evidence="3">
        <text>uridine(1911/1915/1917) in 23S rRNA = pseudouridine(1911/1915/1917) in 23S rRNA</text>
        <dbReference type="Rhea" id="RHEA:42524"/>
        <dbReference type="Rhea" id="RHEA-COMP:10097"/>
        <dbReference type="Rhea" id="RHEA-COMP:10098"/>
        <dbReference type="ChEBI" id="CHEBI:65314"/>
        <dbReference type="ChEBI" id="CHEBI:65315"/>
        <dbReference type="EC" id="5.4.99.23"/>
    </reaction>
</comment>
<keyword evidence="2 5" id="KW-0413">Isomerase</keyword>
<evidence type="ECO:0000313" key="8">
    <source>
        <dbReference type="Proteomes" id="UP001239680"/>
    </source>
</evidence>
<dbReference type="InterPro" id="IPR020103">
    <property type="entry name" value="PsdUridine_synth_cat_dom_sf"/>
</dbReference>
<dbReference type="InterPro" id="IPR006225">
    <property type="entry name" value="PsdUridine_synth_RluC/D"/>
</dbReference>
<evidence type="ECO:0000256" key="1">
    <source>
        <dbReference type="ARBA" id="ARBA00010876"/>
    </source>
</evidence>
<proteinExistence type="inferred from homology"/>
<dbReference type="PANTHER" id="PTHR21600:SF44">
    <property type="entry name" value="RIBOSOMAL LARGE SUBUNIT PSEUDOURIDINE SYNTHASE D"/>
    <property type="match status" value="1"/>
</dbReference>
<protein>
    <recommendedName>
        <fullName evidence="5">Pseudouridine synthase</fullName>
        <ecNumber evidence="5">5.4.99.-</ecNumber>
    </recommendedName>
</protein>
<feature type="domain" description="Pseudouridine synthase RsuA/RluA-like" evidence="6">
    <location>
        <begin position="109"/>
        <end position="280"/>
    </location>
</feature>
<gene>
    <name evidence="7" type="ORF">Q9295_05415</name>
</gene>
<dbReference type="InterPro" id="IPR006145">
    <property type="entry name" value="PsdUridine_synth_RsuA/RluA"/>
</dbReference>